<organism evidence="1">
    <name type="scientific">marine sediment metagenome</name>
    <dbReference type="NCBI Taxonomy" id="412755"/>
    <lineage>
        <taxon>unclassified sequences</taxon>
        <taxon>metagenomes</taxon>
        <taxon>ecological metagenomes</taxon>
    </lineage>
</organism>
<protein>
    <recommendedName>
        <fullName evidence="2">FHA domain-containing protein</fullName>
    </recommendedName>
</protein>
<evidence type="ECO:0008006" key="2">
    <source>
        <dbReference type="Google" id="ProtNLM"/>
    </source>
</evidence>
<sequence length="33" mass="3905">GTYINRSREKEKILKNNDEIQIGRIKMVFLSPL</sequence>
<evidence type="ECO:0000313" key="1">
    <source>
        <dbReference type="EMBL" id="GAH97047.1"/>
    </source>
</evidence>
<proteinExistence type="predicted"/>
<dbReference type="Gene3D" id="2.60.200.20">
    <property type="match status" value="1"/>
</dbReference>
<dbReference type="EMBL" id="BARU01047173">
    <property type="protein sequence ID" value="GAH97047.1"/>
    <property type="molecule type" value="Genomic_DNA"/>
</dbReference>
<name>X1JSM7_9ZZZZ</name>
<reference evidence="1" key="1">
    <citation type="journal article" date="2014" name="Front. Microbiol.">
        <title>High frequency of phylogenetically diverse reductive dehalogenase-homologous genes in deep subseafloor sedimentary metagenomes.</title>
        <authorList>
            <person name="Kawai M."/>
            <person name="Futagami T."/>
            <person name="Toyoda A."/>
            <person name="Takaki Y."/>
            <person name="Nishi S."/>
            <person name="Hori S."/>
            <person name="Arai W."/>
            <person name="Tsubouchi T."/>
            <person name="Morono Y."/>
            <person name="Uchiyama I."/>
            <person name="Ito T."/>
            <person name="Fujiyama A."/>
            <person name="Inagaki F."/>
            <person name="Takami H."/>
        </authorList>
    </citation>
    <scope>NUCLEOTIDE SEQUENCE</scope>
    <source>
        <strain evidence="1">Expedition CK06-06</strain>
    </source>
</reference>
<dbReference type="SUPFAM" id="SSF49879">
    <property type="entry name" value="SMAD/FHA domain"/>
    <property type="match status" value="1"/>
</dbReference>
<comment type="caution">
    <text evidence="1">The sequence shown here is derived from an EMBL/GenBank/DDBJ whole genome shotgun (WGS) entry which is preliminary data.</text>
</comment>
<dbReference type="InterPro" id="IPR008984">
    <property type="entry name" value="SMAD_FHA_dom_sf"/>
</dbReference>
<feature type="non-terminal residue" evidence="1">
    <location>
        <position position="1"/>
    </location>
</feature>
<dbReference type="AlphaFoldDB" id="X1JSM7"/>
<gene>
    <name evidence="1" type="ORF">S03H2_70808</name>
</gene>
<accession>X1JSM7</accession>